<dbReference type="InterPro" id="IPR050708">
    <property type="entry name" value="T6SS_VgrG/RHS"/>
</dbReference>
<comment type="caution">
    <text evidence="1">The sequence shown here is derived from an EMBL/GenBank/DDBJ whole genome shotgun (WGS) entry which is preliminary data.</text>
</comment>
<accession>A0ABW8JMD1</accession>
<keyword evidence="2" id="KW-1185">Reference proteome</keyword>
<reference evidence="1 2" key="1">
    <citation type="submission" date="2020-10" db="EMBL/GenBank/DDBJ databases">
        <title>Phylogeny of dyella-like bacteria.</title>
        <authorList>
            <person name="Fu J."/>
        </authorList>
    </citation>
    <scope>NUCLEOTIDE SEQUENCE [LARGE SCALE GENOMIC DNA]</scope>
    <source>
        <strain evidence="1 2">JP1</strain>
    </source>
</reference>
<gene>
    <name evidence="1" type="ORF">ISP15_18270</name>
</gene>
<proteinExistence type="predicted"/>
<evidence type="ECO:0008006" key="3">
    <source>
        <dbReference type="Google" id="ProtNLM"/>
    </source>
</evidence>
<dbReference type="Gene3D" id="2.180.10.10">
    <property type="entry name" value="RHS repeat-associated core"/>
    <property type="match status" value="2"/>
</dbReference>
<name>A0ABW8JMD1_9GAMM</name>
<feature type="non-terminal residue" evidence="1">
    <location>
        <position position="199"/>
    </location>
</feature>
<feature type="non-terminal residue" evidence="1">
    <location>
        <position position="1"/>
    </location>
</feature>
<dbReference type="Proteomes" id="UP001620461">
    <property type="component" value="Unassembled WGS sequence"/>
</dbReference>
<dbReference type="EMBL" id="JADIKJ010000071">
    <property type="protein sequence ID" value="MFK2902278.1"/>
    <property type="molecule type" value="Genomic_DNA"/>
</dbReference>
<dbReference type="InterPro" id="IPR006530">
    <property type="entry name" value="YD"/>
</dbReference>
<protein>
    <recommendedName>
        <fullName evidence="3">YD repeat-containing protein</fullName>
    </recommendedName>
</protein>
<evidence type="ECO:0000313" key="1">
    <source>
        <dbReference type="EMBL" id="MFK2902278.1"/>
    </source>
</evidence>
<organism evidence="1 2">
    <name type="scientific">Dyella jejuensis</name>
    <dbReference type="NCBI Taxonomy" id="1432009"/>
    <lineage>
        <taxon>Bacteria</taxon>
        <taxon>Pseudomonadati</taxon>
        <taxon>Pseudomonadota</taxon>
        <taxon>Gammaproteobacteria</taxon>
        <taxon>Lysobacterales</taxon>
        <taxon>Rhodanobacteraceae</taxon>
        <taxon>Dyella</taxon>
    </lineage>
</organism>
<dbReference type="PANTHER" id="PTHR32305:SF15">
    <property type="entry name" value="PROTEIN RHSA-RELATED"/>
    <property type="match status" value="1"/>
</dbReference>
<dbReference type="InterPro" id="IPR031325">
    <property type="entry name" value="RHS_repeat"/>
</dbReference>
<sequence>QDVPPGQSTAVTRQAVSYRYDAQGRLSGVTTTLASDTDSTGTSYTTTYTYQGTTDLVASVTQSDGTTVSYTYTQDAQGNEQVTGVTTGSGAAAQSITLSYDNGSTTVTDGLGNATQYQYNAAGQLTDVMAPAVNGVSPTTTYTYDANGNLLTATDPDGAVTAYQYDASGNLLSVEDGAGNTVSYTYNTDDQVTSQTTYT</sequence>
<dbReference type="PANTHER" id="PTHR32305">
    <property type="match status" value="1"/>
</dbReference>
<dbReference type="NCBIfam" id="TIGR01643">
    <property type="entry name" value="YD_repeat_2x"/>
    <property type="match status" value="4"/>
</dbReference>
<evidence type="ECO:0000313" key="2">
    <source>
        <dbReference type="Proteomes" id="UP001620461"/>
    </source>
</evidence>
<dbReference type="Pfam" id="PF05593">
    <property type="entry name" value="RHS_repeat"/>
    <property type="match status" value="2"/>
</dbReference>